<sequence length="91" mass="9487">MAFLRTGMVLLGLGLVIDKLGVLQHSAGALVGLPIAVGGWLVIGLSLVRFLLQRRAIEGDGIRSFVVWDLGVVAFTAAAGLAALMYLLLVA</sequence>
<evidence type="ECO:0000256" key="1">
    <source>
        <dbReference type="SAM" id="Phobius"/>
    </source>
</evidence>
<evidence type="ECO:0008006" key="4">
    <source>
        <dbReference type="Google" id="ProtNLM"/>
    </source>
</evidence>
<accession>A0A934K0T4</accession>
<evidence type="ECO:0000313" key="3">
    <source>
        <dbReference type="Proteomes" id="UP000612893"/>
    </source>
</evidence>
<keyword evidence="1" id="KW-1133">Transmembrane helix</keyword>
<gene>
    <name evidence="2" type="ORF">JF922_10180</name>
</gene>
<proteinExistence type="predicted"/>
<keyword evidence="3" id="KW-1185">Reference proteome</keyword>
<organism evidence="2 3">
    <name type="scientific">Candidatus Nephthysia bennettiae</name>
    <dbReference type="NCBI Taxonomy" id="3127016"/>
    <lineage>
        <taxon>Bacteria</taxon>
        <taxon>Bacillati</taxon>
        <taxon>Candidatus Dormiibacterota</taxon>
        <taxon>Candidatus Dormibacteria</taxon>
        <taxon>Candidatus Dormibacterales</taxon>
        <taxon>Candidatus Dormibacteraceae</taxon>
        <taxon>Candidatus Nephthysia</taxon>
    </lineage>
</organism>
<evidence type="ECO:0000313" key="2">
    <source>
        <dbReference type="EMBL" id="MBJ7598437.1"/>
    </source>
</evidence>
<dbReference type="GO" id="GO:0012505">
    <property type="term" value="C:endomembrane system"/>
    <property type="evidence" value="ECO:0007669"/>
    <property type="project" value="UniProtKB-SubCell"/>
</dbReference>
<dbReference type="AlphaFoldDB" id="A0A934K0T4"/>
<dbReference type="EMBL" id="JAEKNR010000108">
    <property type="protein sequence ID" value="MBJ7598437.1"/>
    <property type="molecule type" value="Genomic_DNA"/>
</dbReference>
<protein>
    <recommendedName>
        <fullName evidence="4">DUF3017 domain-containing protein</fullName>
    </recommendedName>
</protein>
<feature type="transmembrane region" description="Helical" evidence="1">
    <location>
        <begin position="64"/>
        <end position="89"/>
    </location>
</feature>
<dbReference type="Proteomes" id="UP000612893">
    <property type="component" value="Unassembled WGS sequence"/>
</dbReference>
<feature type="transmembrane region" description="Helical" evidence="1">
    <location>
        <begin position="31"/>
        <end position="52"/>
    </location>
</feature>
<keyword evidence="1" id="KW-0472">Membrane</keyword>
<keyword evidence="1" id="KW-0812">Transmembrane</keyword>
<comment type="caution">
    <text evidence="2">The sequence shown here is derived from an EMBL/GenBank/DDBJ whole genome shotgun (WGS) entry which is preliminary data.</text>
</comment>
<name>A0A934K0T4_9BACT</name>
<reference evidence="2" key="1">
    <citation type="submission" date="2020-10" db="EMBL/GenBank/DDBJ databases">
        <title>Ca. Dormibacterota MAGs.</title>
        <authorList>
            <person name="Montgomery K."/>
        </authorList>
    </citation>
    <scope>NUCLEOTIDE SEQUENCE [LARGE SCALE GENOMIC DNA]</scope>
    <source>
        <strain evidence="2">SC8812_S17_10</strain>
    </source>
</reference>